<dbReference type="PANTHER" id="PTHR43706:SF47">
    <property type="entry name" value="EXTERNAL NADH-UBIQUINONE OXIDOREDUCTASE 1, MITOCHONDRIAL-RELATED"/>
    <property type="match status" value="1"/>
</dbReference>
<feature type="transmembrane region" description="Helical" evidence="9">
    <location>
        <begin position="383"/>
        <end position="403"/>
    </location>
</feature>
<dbReference type="EMBL" id="BAABKQ010000001">
    <property type="protein sequence ID" value="GAA4813301.1"/>
    <property type="molecule type" value="Genomic_DNA"/>
</dbReference>
<comment type="catalytic activity">
    <reaction evidence="7">
        <text>a quinone + NADH + H(+) = a quinol + NAD(+)</text>
        <dbReference type="Rhea" id="RHEA:46160"/>
        <dbReference type="ChEBI" id="CHEBI:15378"/>
        <dbReference type="ChEBI" id="CHEBI:24646"/>
        <dbReference type="ChEBI" id="CHEBI:57540"/>
        <dbReference type="ChEBI" id="CHEBI:57945"/>
        <dbReference type="ChEBI" id="CHEBI:132124"/>
        <dbReference type="EC" id="1.6.5.9"/>
    </reaction>
</comment>
<keyword evidence="5" id="KW-0560">Oxidoreductase</keyword>
<evidence type="ECO:0000256" key="7">
    <source>
        <dbReference type="ARBA" id="ARBA00047599"/>
    </source>
</evidence>
<dbReference type="InterPro" id="IPR023753">
    <property type="entry name" value="FAD/NAD-binding_dom"/>
</dbReference>
<accession>A0ABP9CLT7</accession>
<dbReference type="InterPro" id="IPR036188">
    <property type="entry name" value="FAD/NAD-bd_sf"/>
</dbReference>
<dbReference type="Gene3D" id="3.50.50.100">
    <property type="match status" value="1"/>
</dbReference>
<evidence type="ECO:0000256" key="1">
    <source>
        <dbReference type="ARBA" id="ARBA00005272"/>
    </source>
</evidence>
<evidence type="ECO:0000256" key="8">
    <source>
        <dbReference type="SAM" id="MobiDB-lite"/>
    </source>
</evidence>
<proteinExistence type="inferred from homology"/>
<comment type="similarity">
    <text evidence="1">Belongs to the NADH dehydrogenase family.</text>
</comment>
<dbReference type="Proteomes" id="UP001500839">
    <property type="component" value="Unassembled WGS sequence"/>
</dbReference>
<gene>
    <name evidence="11" type="ORF">GCM10023353_17790</name>
</gene>
<keyword evidence="9" id="KW-1133">Transmembrane helix</keyword>
<feature type="compositionally biased region" description="Basic and acidic residues" evidence="8">
    <location>
        <begin position="468"/>
        <end position="480"/>
    </location>
</feature>
<feature type="region of interest" description="Disordered" evidence="8">
    <location>
        <begin position="468"/>
        <end position="501"/>
    </location>
</feature>
<sequence length="501" mass="54020">MTSETGTPQRHRVVVIGSGFGGLFSTQALKRADVDVTLIAKTTHHLFQPLLYQVATGILSEGEIAPSTRLVLRKQHNAEILLGSVTDIDLDARTVTSEAMAITRVTPFDSLIVAAGAKQSYFGNDHFAEYAPGMKTIDDALELRGRILGSFEQAEICTDDYERERLMTFVVVGAGPTGVELVGQIAELAHRTLHGSFRNIDSRNARIILLDGADDVLPVYGGKLSASAAKRLTKMGVEIHTGAMVTDVDRDGITIKKKDGSEKLIRCQCKVWSAGVQASKLGGILAEQSHAELDRAGRVHVNPDLSLPGHPNVFVVGDMMALDNLPGLAQVAMQGGTYVAKNIAEEAGGRPHHERKPFKYWDKGSMATISRFSAVAKVGRLELTGFIAWIIWLVIHLMYLVGFKSRLTTLMSWATTFFGRGRGQMTITVQQVLARSALGQLGNGKYAVLDVDAAKKLAQEEAERVLALERSHNGTRHHADGGFTDEGSGADAEEGPAEAAG</sequence>
<evidence type="ECO:0000256" key="5">
    <source>
        <dbReference type="ARBA" id="ARBA00023002"/>
    </source>
</evidence>
<dbReference type="InterPro" id="IPR045024">
    <property type="entry name" value="NDH-2"/>
</dbReference>
<dbReference type="RefSeq" id="WP_200171622.1">
    <property type="nucleotide sequence ID" value="NZ_BAABKQ010000001.1"/>
</dbReference>
<dbReference type="PRINTS" id="PR00368">
    <property type="entry name" value="FADPNR"/>
</dbReference>
<evidence type="ECO:0000256" key="9">
    <source>
        <dbReference type="SAM" id="Phobius"/>
    </source>
</evidence>
<evidence type="ECO:0000259" key="10">
    <source>
        <dbReference type="Pfam" id="PF07992"/>
    </source>
</evidence>
<feature type="domain" description="FAD/NAD(P)-binding" evidence="10">
    <location>
        <begin position="12"/>
        <end position="336"/>
    </location>
</feature>
<dbReference type="SUPFAM" id="SSF51905">
    <property type="entry name" value="FAD/NAD(P)-binding domain"/>
    <property type="match status" value="1"/>
</dbReference>
<dbReference type="EC" id="1.6.5.9" evidence="2"/>
<keyword evidence="12" id="KW-1185">Reference proteome</keyword>
<keyword evidence="6" id="KW-0520">NAD</keyword>
<dbReference type="Pfam" id="PF07992">
    <property type="entry name" value="Pyr_redox_2"/>
    <property type="match status" value="1"/>
</dbReference>
<feature type="compositionally biased region" description="Acidic residues" evidence="8">
    <location>
        <begin position="491"/>
        <end position="501"/>
    </location>
</feature>
<protein>
    <recommendedName>
        <fullName evidence="2">NADH:ubiquinone reductase (non-electrogenic)</fullName>
        <ecNumber evidence="2">1.6.5.9</ecNumber>
    </recommendedName>
</protein>
<keyword evidence="4" id="KW-0274">FAD</keyword>
<evidence type="ECO:0000313" key="12">
    <source>
        <dbReference type="Proteomes" id="UP001500839"/>
    </source>
</evidence>
<name>A0ABP9CLT7_9ACTN</name>
<keyword evidence="3" id="KW-0285">Flavoprotein</keyword>
<organism evidence="11 12">
    <name type="scientific">Tomitella cavernea</name>
    <dbReference type="NCBI Taxonomy" id="1387982"/>
    <lineage>
        <taxon>Bacteria</taxon>
        <taxon>Bacillati</taxon>
        <taxon>Actinomycetota</taxon>
        <taxon>Actinomycetes</taxon>
        <taxon>Mycobacteriales</taxon>
        <taxon>Tomitella</taxon>
    </lineage>
</organism>
<evidence type="ECO:0000256" key="3">
    <source>
        <dbReference type="ARBA" id="ARBA00022630"/>
    </source>
</evidence>
<evidence type="ECO:0000256" key="4">
    <source>
        <dbReference type="ARBA" id="ARBA00022827"/>
    </source>
</evidence>
<dbReference type="PANTHER" id="PTHR43706">
    <property type="entry name" value="NADH DEHYDROGENASE"/>
    <property type="match status" value="1"/>
</dbReference>
<comment type="caution">
    <text evidence="11">The sequence shown here is derived from an EMBL/GenBank/DDBJ whole genome shotgun (WGS) entry which is preliminary data.</text>
</comment>
<dbReference type="PRINTS" id="PR00411">
    <property type="entry name" value="PNDRDTASEI"/>
</dbReference>
<evidence type="ECO:0000256" key="6">
    <source>
        <dbReference type="ARBA" id="ARBA00023027"/>
    </source>
</evidence>
<keyword evidence="9" id="KW-0812">Transmembrane</keyword>
<keyword evidence="9" id="KW-0472">Membrane</keyword>
<evidence type="ECO:0000256" key="2">
    <source>
        <dbReference type="ARBA" id="ARBA00012637"/>
    </source>
</evidence>
<evidence type="ECO:0000313" key="11">
    <source>
        <dbReference type="EMBL" id="GAA4813301.1"/>
    </source>
</evidence>
<reference evidence="12" key="1">
    <citation type="journal article" date="2019" name="Int. J. Syst. Evol. Microbiol.">
        <title>The Global Catalogue of Microorganisms (GCM) 10K type strain sequencing project: providing services to taxonomists for standard genome sequencing and annotation.</title>
        <authorList>
            <consortium name="The Broad Institute Genomics Platform"/>
            <consortium name="The Broad Institute Genome Sequencing Center for Infectious Disease"/>
            <person name="Wu L."/>
            <person name="Ma J."/>
        </authorList>
    </citation>
    <scope>NUCLEOTIDE SEQUENCE [LARGE SCALE GENOMIC DNA]</scope>
    <source>
        <strain evidence="12">JCM 18542</strain>
    </source>
</reference>